<evidence type="ECO:0000259" key="1">
    <source>
        <dbReference type="Pfam" id="PF01610"/>
    </source>
</evidence>
<dbReference type="EMBL" id="FRAF01000018">
    <property type="protein sequence ID" value="SHK64379.1"/>
    <property type="molecule type" value="Genomic_DNA"/>
</dbReference>
<dbReference type="InterPro" id="IPR032877">
    <property type="entry name" value="Transposase_HTH"/>
</dbReference>
<dbReference type="InterPro" id="IPR029261">
    <property type="entry name" value="Transposase_Znf"/>
</dbReference>
<protein>
    <submittedName>
        <fullName evidence="4">Transposase</fullName>
    </submittedName>
</protein>
<evidence type="ECO:0000313" key="4">
    <source>
        <dbReference type="EMBL" id="SHK64379.1"/>
    </source>
</evidence>
<evidence type="ECO:0000259" key="2">
    <source>
        <dbReference type="Pfam" id="PF13542"/>
    </source>
</evidence>
<evidence type="ECO:0000259" key="3">
    <source>
        <dbReference type="Pfam" id="PF14690"/>
    </source>
</evidence>
<dbReference type="Proteomes" id="UP000184016">
    <property type="component" value="Unassembled WGS sequence"/>
</dbReference>
<dbReference type="InterPro" id="IPR047951">
    <property type="entry name" value="Transpos_ISL3"/>
</dbReference>
<dbReference type="Pfam" id="PF14690">
    <property type="entry name" value="Zn_ribbon_ISL3"/>
    <property type="match status" value="1"/>
</dbReference>
<name>A0A1M6U5E0_9BACL</name>
<feature type="domain" description="Transposase IS204/IS1001/IS1096/IS1165 DDE" evidence="1">
    <location>
        <begin position="149"/>
        <end position="380"/>
    </location>
</feature>
<evidence type="ECO:0000313" key="5">
    <source>
        <dbReference type="EMBL" id="SHL10681.1"/>
    </source>
</evidence>
<dbReference type="Pfam" id="PF13542">
    <property type="entry name" value="HTH_Tnp_ISL3"/>
    <property type="match status" value="1"/>
</dbReference>
<gene>
    <name evidence="4" type="ORF">SAMN05443507_11864</name>
    <name evidence="5" type="ORF">SAMN05443507_1391</name>
</gene>
<dbReference type="PANTHER" id="PTHR33498:SF1">
    <property type="entry name" value="TRANSPOSASE FOR INSERTION SEQUENCE ELEMENT IS1557"/>
    <property type="match status" value="1"/>
</dbReference>
<dbReference type="OrthoDB" id="6197054at2"/>
<dbReference type="InterPro" id="IPR002560">
    <property type="entry name" value="Transposase_DDE"/>
</dbReference>
<feature type="domain" description="Transposase IS204/IS1001/IS1096/IS1165 helix-turn-helix" evidence="2">
    <location>
        <begin position="89"/>
        <end position="133"/>
    </location>
</feature>
<organism evidence="4 6">
    <name type="scientific">Alicyclobacillus tolerans</name>
    <dbReference type="NCBI Taxonomy" id="90970"/>
    <lineage>
        <taxon>Bacteria</taxon>
        <taxon>Bacillati</taxon>
        <taxon>Bacillota</taxon>
        <taxon>Bacilli</taxon>
        <taxon>Bacillales</taxon>
        <taxon>Alicyclobacillaceae</taxon>
        <taxon>Alicyclobacillus</taxon>
    </lineage>
</organism>
<evidence type="ECO:0000313" key="6">
    <source>
        <dbReference type="Proteomes" id="UP000184016"/>
    </source>
</evidence>
<keyword evidence="6" id="KW-1185">Reference proteome</keyword>
<sequence>MDILNLPHFKILTHKETEHDFQIELETVAAPDACPHCGCIANLYRYGRRAQLIMDLPIHGKRVGLLIHRQRYQCRDCKQTFFEPLDHTVDEKRSATKRLVKYIEKQSLERTFVSISEDVGLDEKTIRNIFRDYINYLEQTVCFETPNWLGIDEIHIIKPRCVLTNIGQRTILDILPNRNKETVVKYLHNLPNKGRITYVTMDMWRPYKDAVKTVLPQAIVIVDKFHVVKMANQAMETVRKQLRESLSPKERRGLMHDRFILLKRRTELKPNEELILEVWIKNFEQLGTAYHLKESFFKIWDAKNKEQAMKAYDEWRNQIPPSLEYAFKDILTAVSNWHEEIFTYFMHPITNAYTESLNSLIRVMNRLGRGYSFEALRAKILFCEGLHKKKRPKYNKHGFMTESVEKTMPRNAFFDMYVSESSIQETKNYGVDISTLVDKLEKGEL</sequence>
<dbReference type="EMBL" id="FRAF01000039">
    <property type="protein sequence ID" value="SHL10681.1"/>
    <property type="molecule type" value="Genomic_DNA"/>
</dbReference>
<dbReference type="Pfam" id="PF01610">
    <property type="entry name" value="DDE_Tnp_ISL3"/>
    <property type="match status" value="1"/>
</dbReference>
<dbReference type="PANTHER" id="PTHR33498">
    <property type="entry name" value="TRANSPOSASE FOR INSERTION SEQUENCE ELEMENT IS1557"/>
    <property type="match status" value="1"/>
</dbReference>
<dbReference type="STRING" id="1830138.SAMN05443507_11864"/>
<accession>A0A1M6U5E0</accession>
<dbReference type="AlphaFoldDB" id="A0A1M6U5E0"/>
<proteinExistence type="predicted"/>
<reference evidence="6" key="2">
    <citation type="submission" date="2016-11" db="EMBL/GenBank/DDBJ databases">
        <authorList>
            <person name="Varghese N."/>
            <person name="Submissions S."/>
        </authorList>
    </citation>
    <scope>NUCLEOTIDE SEQUENCE [LARGE SCALE GENOMIC DNA]</scope>
    <source>
        <strain evidence="6">USBA-503</strain>
    </source>
</reference>
<reference evidence="4" key="1">
    <citation type="submission" date="2016-11" db="EMBL/GenBank/DDBJ databases">
        <authorList>
            <person name="Jaros S."/>
            <person name="Januszkiewicz K."/>
            <person name="Wedrychowicz H."/>
        </authorList>
    </citation>
    <scope>NUCLEOTIDE SEQUENCE [LARGE SCALE GENOMIC DNA]</scope>
    <source>
        <strain evidence="4">USBA-503</strain>
    </source>
</reference>
<dbReference type="NCBIfam" id="NF033550">
    <property type="entry name" value="transpos_ISL3"/>
    <property type="match status" value="1"/>
</dbReference>
<feature type="domain" description="Transposase IS204/IS1001/IS1096/IS1165 zinc-finger" evidence="3">
    <location>
        <begin position="31"/>
        <end position="77"/>
    </location>
</feature>
<dbReference type="RefSeq" id="WP_072874616.1">
    <property type="nucleotide sequence ID" value="NZ_FRAF01000018.1"/>
</dbReference>